<dbReference type="Proteomes" id="UP001597301">
    <property type="component" value="Unassembled WGS sequence"/>
</dbReference>
<gene>
    <name evidence="2" type="ORF">ACFSCZ_00275</name>
</gene>
<keyword evidence="3" id="KW-1185">Reference proteome</keyword>
<reference evidence="3" key="1">
    <citation type="journal article" date="2019" name="Int. J. Syst. Evol. Microbiol.">
        <title>The Global Catalogue of Microorganisms (GCM) 10K type strain sequencing project: providing services to taxonomists for standard genome sequencing and annotation.</title>
        <authorList>
            <consortium name="The Broad Institute Genomics Platform"/>
            <consortium name="The Broad Institute Genome Sequencing Center for Infectious Disease"/>
            <person name="Wu L."/>
            <person name="Ma J."/>
        </authorList>
    </citation>
    <scope>NUCLEOTIDE SEQUENCE [LARGE SCALE GENOMIC DNA]</scope>
    <source>
        <strain evidence="3">CGMCC 1.12295</strain>
    </source>
</reference>
<keyword evidence="1 2" id="KW-0418">Kinase</keyword>
<protein>
    <submittedName>
        <fullName evidence="2">Fructosamine kinase family protein</fullName>
    </submittedName>
</protein>
<dbReference type="InterPro" id="IPR016477">
    <property type="entry name" value="Fructo-/Ketosamine-3-kinase"/>
</dbReference>
<dbReference type="PANTHER" id="PTHR12149">
    <property type="entry name" value="FRUCTOSAMINE 3 KINASE-RELATED PROTEIN"/>
    <property type="match status" value="1"/>
</dbReference>
<accession>A0ABW4KAF4</accession>
<evidence type="ECO:0000256" key="1">
    <source>
        <dbReference type="PIRNR" id="PIRNR006221"/>
    </source>
</evidence>
<organism evidence="2 3">
    <name type="scientific">Siminovitchia sediminis</name>
    <dbReference type="NCBI Taxonomy" id="1274353"/>
    <lineage>
        <taxon>Bacteria</taxon>
        <taxon>Bacillati</taxon>
        <taxon>Bacillota</taxon>
        <taxon>Bacilli</taxon>
        <taxon>Bacillales</taxon>
        <taxon>Bacillaceae</taxon>
        <taxon>Siminovitchia</taxon>
    </lineage>
</organism>
<dbReference type="Gene3D" id="3.90.1200.10">
    <property type="match status" value="1"/>
</dbReference>
<sequence length="288" mass="32704">MHHIIRQALNCANDQTTIMEIQRVAGGSINKSFFVESEKRKYFIKHHNHSPNHFFELEADGLQRILATQSVSVPEVLAFSDEPGKAFLIMEWLSGEESPKTQTTLGENVAAMHQTFGKQHGLEKDTYVGIVHQPNGLYSGWLDYYRKKRLGAQLEQGIRKGAITGKRRDRLEKLLGQLERWIPADVPPSSLHGDLWGGNWLAGPGGDPYLIDPSFLYGDRHLELAFTELFGGFSSAFYEAYNHTYPLDESYHDIKPLYQLYYLLVHLNIFGEAYGGQVDAVLKRYVSD</sequence>
<proteinExistence type="inferred from homology"/>
<dbReference type="RefSeq" id="WP_380771414.1">
    <property type="nucleotide sequence ID" value="NZ_JBHUEO010000001.1"/>
</dbReference>
<comment type="similarity">
    <text evidence="1">Belongs to the fructosamine kinase family.</text>
</comment>
<dbReference type="InterPro" id="IPR011009">
    <property type="entry name" value="Kinase-like_dom_sf"/>
</dbReference>
<comment type="caution">
    <text evidence="2">The sequence shown here is derived from an EMBL/GenBank/DDBJ whole genome shotgun (WGS) entry which is preliminary data.</text>
</comment>
<dbReference type="SUPFAM" id="SSF56112">
    <property type="entry name" value="Protein kinase-like (PK-like)"/>
    <property type="match status" value="1"/>
</dbReference>
<dbReference type="GO" id="GO:0016301">
    <property type="term" value="F:kinase activity"/>
    <property type="evidence" value="ECO:0007669"/>
    <property type="project" value="UniProtKB-KW"/>
</dbReference>
<evidence type="ECO:0000313" key="2">
    <source>
        <dbReference type="EMBL" id="MFD1705185.1"/>
    </source>
</evidence>
<dbReference type="Pfam" id="PF03881">
    <property type="entry name" value="Fructosamin_kin"/>
    <property type="match status" value="1"/>
</dbReference>
<evidence type="ECO:0000313" key="3">
    <source>
        <dbReference type="Proteomes" id="UP001597301"/>
    </source>
</evidence>
<name>A0ABW4KAF4_9BACI</name>
<dbReference type="PANTHER" id="PTHR12149:SF8">
    <property type="entry name" value="PROTEIN-RIBULOSAMINE 3-KINASE"/>
    <property type="match status" value="1"/>
</dbReference>
<dbReference type="Gene3D" id="3.30.200.20">
    <property type="entry name" value="Phosphorylase Kinase, domain 1"/>
    <property type="match status" value="1"/>
</dbReference>
<keyword evidence="1" id="KW-0808">Transferase</keyword>
<dbReference type="EMBL" id="JBHUEO010000001">
    <property type="protein sequence ID" value="MFD1705185.1"/>
    <property type="molecule type" value="Genomic_DNA"/>
</dbReference>
<dbReference type="PIRSF" id="PIRSF006221">
    <property type="entry name" value="Ketosamine-3-kinase"/>
    <property type="match status" value="1"/>
</dbReference>